<dbReference type="RefSeq" id="WP_213259828.1">
    <property type="nucleotide sequence ID" value="NZ_JAGYWA010000009.1"/>
</dbReference>
<reference evidence="4" key="1">
    <citation type="journal article" date="2019" name="Int. J. Syst. Evol. Microbiol.">
        <title>The Global Catalogue of Microorganisms (GCM) 10K type strain sequencing project: providing services to taxonomists for standard genome sequencing and annotation.</title>
        <authorList>
            <consortium name="The Broad Institute Genomics Platform"/>
            <consortium name="The Broad Institute Genome Sequencing Center for Infectious Disease"/>
            <person name="Wu L."/>
            <person name="Ma J."/>
        </authorList>
    </citation>
    <scope>NUCLEOTIDE SEQUENCE [LARGE SCALE GENOMIC DNA]</scope>
    <source>
        <strain evidence="4">WYCCWR 13023</strain>
    </source>
</reference>
<dbReference type="InterPro" id="IPR009081">
    <property type="entry name" value="PP-bd_ACP"/>
</dbReference>
<dbReference type="Gene3D" id="3.30.559.10">
    <property type="entry name" value="Chloramphenicol acetyltransferase-like domain"/>
    <property type="match status" value="1"/>
</dbReference>
<dbReference type="InterPro" id="IPR045851">
    <property type="entry name" value="AMP-bd_C_sf"/>
</dbReference>
<dbReference type="SUPFAM" id="SSF47336">
    <property type="entry name" value="ACP-like"/>
    <property type="match status" value="1"/>
</dbReference>
<dbReference type="SUPFAM" id="SSF52777">
    <property type="entry name" value="CoA-dependent acyltransferases"/>
    <property type="match status" value="2"/>
</dbReference>
<comment type="caution">
    <text evidence="3">The sequence shown here is derived from an EMBL/GenBank/DDBJ whole genome shotgun (WGS) entry which is preliminary data.</text>
</comment>
<evidence type="ECO:0000313" key="4">
    <source>
        <dbReference type="Proteomes" id="UP001595935"/>
    </source>
</evidence>
<feature type="region of interest" description="Disordered" evidence="1">
    <location>
        <begin position="1785"/>
        <end position="1815"/>
    </location>
</feature>
<dbReference type="PANTHER" id="PTHR45527">
    <property type="entry name" value="NONRIBOSOMAL PEPTIDE SYNTHETASE"/>
    <property type="match status" value="1"/>
</dbReference>
<dbReference type="SUPFAM" id="SSF56801">
    <property type="entry name" value="Acetyl-CoA synthetase-like"/>
    <property type="match status" value="2"/>
</dbReference>
<dbReference type="InterPro" id="IPR023213">
    <property type="entry name" value="CAT-like_dom_sf"/>
</dbReference>
<dbReference type="SUPFAM" id="SSF51679">
    <property type="entry name" value="Bacterial luciferase-like"/>
    <property type="match status" value="1"/>
</dbReference>
<dbReference type="Gene3D" id="3.40.50.12780">
    <property type="entry name" value="N-terminal domain of ligase-like"/>
    <property type="match status" value="1"/>
</dbReference>
<dbReference type="Gene3D" id="3.20.20.30">
    <property type="entry name" value="Luciferase-like domain"/>
    <property type="match status" value="1"/>
</dbReference>
<dbReference type="Gene3D" id="3.30.559.30">
    <property type="entry name" value="Nonribosomal peptide synthetase, condensation domain"/>
    <property type="match status" value="1"/>
</dbReference>
<proteinExistence type="predicted"/>
<keyword evidence="4" id="KW-1185">Reference proteome</keyword>
<dbReference type="NCBIfam" id="TIGR01444">
    <property type="entry name" value="fkbM_fam"/>
    <property type="match status" value="1"/>
</dbReference>
<dbReference type="InterPro" id="IPR029063">
    <property type="entry name" value="SAM-dependent_MTases_sf"/>
</dbReference>
<dbReference type="Pfam" id="PF00296">
    <property type="entry name" value="Bac_luciferase"/>
    <property type="match status" value="1"/>
</dbReference>
<dbReference type="Pfam" id="PF00668">
    <property type="entry name" value="Condensation"/>
    <property type="match status" value="1"/>
</dbReference>
<dbReference type="PANTHER" id="PTHR45527:SF1">
    <property type="entry name" value="FATTY ACID SYNTHASE"/>
    <property type="match status" value="1"/>
</dbReference>
<organism evidence="3 4">
    <name type="scientific">Flavobacterium branchiicola</name>
    <dbReference type="NCBI Taxonomy" id="1114875"/>
    <lineage>
        <taxon>Bacteria</taxon>
        <taxon>Pseudomonadati</taxon>
        <taxon>Bacteroidota</taxon>
        <taxon>Flavobacteriia</taxon>
        <taxon>Flavobacteriales</taxon>
        <taxon>Flavobacteriaceae</taxon>
        <taxon>Flavobacterium</taxon>
    </lineage>
</organism>
<feature type="compositionally biased region" description="Basic residues" evidence="1">
    <location>
        <begin position="1804"/>
        <end position="1815"/>
    </location>
</feature>
<dbReference type="InterPro" id="IPR011251">
    <property type="entry name" value="Luciferase-like_dom"/>
</dbReference>
<dbReference type="InterPro" id="IPR042099">
    <property type="entry name" value="ANL_N_sf"/>
</dbReference>
<dbReference type="InterPro" id="IPR020845">
    <property type="entry name" value="AMP-binding_CS"/>
</dbReference>
<evidence type="ECO:0000313" key="3">
    <source>
        <dbReference type="EMBL" id="MFC4749820.1"/>
    </source>
</evidence>
<dbReference type="InterPro" id="IPR001242">
    <property type="entry name" value="Condensation_dom"/>
</dbReference>
<dbReference type="InterPro" id="IPR036661">
    <property type="entry name" value="Luciferase-like_sf"/>
</dbReference>
<sequence length="1815" mass="205839">MGDLILKQRLTQLIQQGISFEASQGKLLVKGDLSLLSQEHKEFLKENKNEIIALIENSTHEIPLIKSTDINTPKPLSFSQQSLWLLDKINNGSSHYNLTSTFKLKGKIDYNALNQTFYTILQRHDSLRSIFFVDNSGEPAQKIQVINDFTIAIEEFDASIDNREDQILQKIEEETNKIFDLTKDLLLNVRLFKVNATEHFMIVTMHHIASDGWSIGVLVKEFNSLYNSYSKGESNSLPDLQIQYSDYANWQRQWLKGQVLENQINYWKNQLADLPVIHTLPVDSPRPFIQSFNGNTINSHIDKSTLASLYSLCKAESATLFMAIHAAFSILLSRYSNAKDIVVGTPIANRGKAEVADLVGFFMNLLILRSDLSEEPSFRKLLQQSKQMLEESYEYQQLPFEKLVEELKVKRNLGHNPLFQILLSLQNNTQEEIALTDIVLEPVVYKNVKSAKYDLSLNIIETIEGLALSWEYNTDLFKEETIVRMSEHFNTLVHSLLVNPDENVFKVDLIGENDAKQIYKYLQGDTLDLTDVENAVNLFEYQVKNNPDAIAIVNNDVSYSYAQLGEKVNVIALYLFDHDVENGDKIGICLLRTIEMVAAIFACFKLGVAYIPLDPVYSSVRLSQIVTDAQPKYILTLSSLKELYLKELTGDFVYLDKIQPIKTDREIITNCHDENTAYIIFTSGTTGKPKGIEVSQANLNNLLKGLDISFGTDTKQTWLAQTSMNFDISVLELIWTISRGHQIVLQQSNPFKLLAPEKIAPAKNIDFSIMFFGADKEGNDQKYDLLLETAKYADQNNFTAIWTPERHFSEFGGAFPSPSVLSAALSVLTKNIAIRSGSVVLPLHDPIRVAEEWAVVDNLSNGRAGISIASGWHPNDFVFSNSNYSNRHTEMREKITELKKLWKGTPITRKNGVDQDFEIKIRPTPIQQELPLWITAAGSPETFKYAGEIGANILTHMLGQSLEKLAENIAIYHKSLRDNGFDLKDKKVSLMLHTYIDEMQDTALELSEKPFKDYLRSSMKLMEPLAQESGLDIDTQSDEIIEIAYKKFSKENTLIGSVESCQKMLQSIQDIGVTEVACLVDFGVENEKVLSGLQKINETKALYQKQIEFRDLLNVENQKTELELIDTYKVTHVQMTPSQSKLIVDLYHQDKSRNISSVQHWMIGGEPLSESLLEGLSAITKSKLYNMYGPTETTVWSAWREINKDDFKIGKPILNTNLLLLNEFEQQVPLGVVGELYIGGAGVAKGYHNNTELTNKSFKNINNSYFGNTRFYKTGDLMRLTAEGTFEYIGRKDNQVKINGYRVEPEEIEKTIANIPGVKNCKIVPISNENSTHLSAYIVKEDIVFGNYKELPVQEQAKAFYFPDGSVIYHQSDRQLAMLYKEIFQDGIYFKHNITVPENGVVIDAGANIGSFSIDVNQRQPSATIIAFEPIPQIFSGLKQNFEHRQIKGRILNYGVSNKKENATFYYYPEMSGMSGRFAEKGTIVDAVKNYMKHDNAILSDSSNHSDDDIIIKSFYENVESDDEVSGELKDYLTSLYEAKEVNCQLTTISDVIDELNIPFIDLLKVDVEKSECLVLEGIREEHWSKIHQLALEVDGDSNLNIIENLLSEKGYEIHVEELAITDSETALDDNTYMLYAINHKYGKEKNNAEALQISSQVNEAVVRNHLKKMLPDYMNPKDVAFVSSIPLMENGKVDLIKLKELKPQEATTNNNIKLSSQIELDIYRLWCEVLKKESIPYHVSIFEAGGNSIEIVLLHEKLQKEFNITFSLVELFRNPTIQQQAKLMQNSTPKDSNATQKIMNKGASRRNARANRLN</sequence>
<dbReference type="PROSITE" id="PS50075">
    <property type="entry name" value="CARRIER"/>
    <property type="match status" value="1"/>
</dbReference>
<dbReference type="InterPro" id="IPR024011">
    <property type="entry name" value="Biosynth_lucif-like_mOase_dom"/>
</dbReference>
<dbReference type="InterPro" id="IPR006342">
    <property type="entry name" value="FkbM_mtfrase"/>
</dbReference>
<dbReference type="NCBIfam" id="TIGR04020">
    <property type="entry name" value="seco_metab_LLM"/>
    <property type="match status" value="1"/>
</dbReference>
<dbReference type="Gene3D" id="1.10.1200.10">
    <property type="entry name" value="ACP-like"/>
    <property type="match status" value="1"/>
</dbReference>
<name>A0ABV9PLX9_9FLAO</name>
<dbReference type="Gene3D" id="3.40.50.980">
    <property type="match status" value="2"/>
</dbReference>
<dbReference type="Gene3D" id="3.40.50.150">
    <property type="entry name" value="Vaccinia Virus protein VP39"/>
    <property type="match status" value="1"/>
</dbReference>
<protein>
    <submittedName>
        <fullName evidence="3">MupA/Atu3671 family FMN-dependent luciferase-like monooxygenase</fullName>
    </submittedName>
</protein>
<evidence type="ECO:0000259" key="2">
    <source>
        <dbReference type="PROSITE" id="PS50075"/>
    </source>
</evidence>
<dbReference type="InterPro" id="IPR036736">
    <property type="entry name" value="ACP-like_sf"/>
</dbReference>
<dbReference type="Proteomes" id="UP001595935">
    <property type="component" value="Unassembled WGS sequence"/>
</dbReference>
<dbReference type="InterPro" id="IPR000873">
    <property type="entry name" value="AMP-dep_synth/lig_dom"/>
</dbReference>
<feature type="domain" description="Carrier" evidence="2">
    <location>
        <begin position="1714"/>
        <end position="1789"/>
    </location>
</feature>
<gene>
    <name evidence="3" type="ORF">ACFO5S_20375</name>
</gene>
<dbReference type="Pfam" id="PF00550">
    <property type="entry name" value="PP-binding"/>
    <property type="match status" value="1"/>
</dbReference>
<dbReference type="SUPFAM" id="SSF53335">
    <property type="entry name" value="S-adenosyl-L-methionine-dependent methyltransferases"/>
    <property type="match status" value="1"/>
</dbReference>
<accession>A0ABV9PLX9</accession>
<dbReference type="Gene3D" id="3.30.300.30">
    <property type="match status" value="1"/>
</dbReference>
<dbReference type="PROSITE" id="PS00455">
    <property type="entry name" value="AMP_BINDING"/>
    <property type="match status" value="1"/>
</dbReference>
<dbReference type="CDD" id="cd19531">
    <property type="entry name" value="LCL_NRPS-like"/>
    <property type="match status" value="1"/>
</dbReference>
<dbReference type="EMBL" id="JBHSGV010000009">
    <property type="protein sequence ID" value="MFC4749820.1"/>
    <property type="molecule type" value="Genomic_DNA"/>
</dbReference>
<evidence type="ECO:0000256" key="1">
    <source>
        <dbReference type="SAM" id="MobiDB-lite"/>
    </source>
</evidence>
<dbReference type="Pfam" id="PF00501">
    <property type="entry name" value="AMP-binding"/>
    <property type="match status" value="2"/>
</dbReference>
<feature type="compositionally biased region" description="Polar residues" evidence="1">
    <location>
        <begin position="1785"/>
        <end position="1799"/>
    </location>
</feature>
<dbReference type="Pfam" id="PF05050">
    <property type="entry name" value="Methyltransf_21"/>
    <property type="match status" value="1"/>
</dbReference>